<dbReference type="Gene3D" id="1.20.1250.20">
    <property type="entry name" value="MFS general substrate transporter like domains"/>
    <property type="match status" value="1"/>
</dbReference>
<feature type="transmembrane region" description="Helical" evidence="5">
    <location>
        <begin position="36"/>
        <end position="54"/>
    </location>
</feature>
<keyword evidence="8" id="KW-1185">Reference proteome</keyword>
<evidence type="ECO:0000256" key="1">
    <source>
        <dbReference type="ARBA" id="ARBA00004141"/>
    </source>
</evidence>
<keyword evidence="3 5" id="KW-1133">Transmembrane helix</keyword>
<feature type="transmembrane region" description="Helical" evidence="5">
    <location>
        <begin position="498"/>
        <end position="516"/>
    </location>
</feature>
<feature type="transmembrane region" description="Helical" evidence="5">
    <location>
        <begin position="378"/>
        <end position="399"/>
    </location>
</feature>
<dbReference type="OrthoDB" id="10021984at2759"/>
<keyword evidence="2 5" id="KW-0812">Transmembrane</keyword>
<reference evidence="7 8" key="2">
    <citation type="submission" date="2018-11" db="EMBL/GenBank/DDBJ databases">
        <authorList>
            <consortium name="Pathogen Informatics"/>
        </authorList>
    </citation>
    <scope>NUCLEOTIDE SEQUENCE [LARGE SCALE GENOMIC DNA]</scope>
    <source>
        <strain evidence="7 8">Egypt</strain>
    </source>
</reference>
<feature type="transmembrane region" description="Helical" evidence="5">
    <location>
        <begin position="246"/>
        <end position="265"/>
    </location>
</feature>
<dbReference type="GO" id="GO:0016020">
    <property type="term" value="C:membrane"/>
    <property type="evidence" value="ECO:0007669"/>
    <property type="project" value="UniProtKB-SubCell"/>
</dbReference>
<feature type="transmembrane region" description="Helical" evidence="5">
    <location>
        <begin position="348"/>
        <end position="366"/>
    </location>
</feature>
<feature type="transmembrane region" description="Helical" evidence="5">
    <location>
        <begin position="271"/>
        <end position="290"/>
    </location>
</feature>
<accession>A0A183ATJ5</accession>
<dbReference type="AlphaFoldDB" id="A0A183ATJ5"/>
<dbReference type="PROSITE" id="PS50850">
    <property type="entry name" value="MFS"/>
    <property type="match status" value="1"/>
</dbReference>
<proteinExistence type="predicted"/>
<dbReference type="SUPFAM" id="SSF103473">
    <property type="entry name" value="MFS general substrate transporter"/>
    <property type="match status" value="1"/>
</dbReference>
<evidence type="ECO:0000256" key="5">
    <source>
        <dbReference type="SAM" id="Phobius"/>
    </source>
</evidence>
<dbReference type="EMBL" id="UZAN01048812">
    <property type="protein sequence ID" value="VDP86810.1"/>
    <property type="molecule type" value="Genomic_DNA"/>
</dbReference>
<feature type="transmembrane region" description="Helical" evidence="5">
    <location>
        <begin position="469"/>
        <end position="486"/>
    </location>
</feature>
<dbReference type="GO" id="GO:0022857">
    <property type="term" value="F:transmembrane transporter activity"/>
    <property type="evidence" value="ECO:0007669"/>
    <property type="project" value="InterPro"/>
</dbReference>
<feature type="transmembrane region" description="Helical" evidence="5">
    <location>
        <begin position="411"/>
        <end position="429"/>
    </location>
</feature>
<dbReference type="Pfam" id="PF00083">
    <property type="entry name" value="Sugar_tr"/>
    <property type="match status" value="1"/>
</dbReference>
<dbReference type="PANTHER" id="PTHR24064">
    <property type="entry name" value="SOLUTE CARRIER FAMILY 22 MEMBER"/>
    <property type="match status" value="1"/>
</dbReference>
<reference evidence="9" key="1">
    <citation type="submission" date="2016-06" db="UniProtKB">
        <authorList>
            <consortium name="WormBaseParasite"/>
        </authorList>
    </citation>
    <scope>IDENTIFICATION</scope>
</reference>
<feature type="transmembrane region" description="Helical" evidence="5">
    <location>
        <begin position="211"/>
        <end position="234"/>
    </location>
</feature>
<sequence>MQAEQGRSVNQTRFKMSETEPENFETILKHIYGKAYYIRVIFVFCSMTSLITGLEMQSLIFMHYTPEHNCTDRRIPLNDTTVYWFSERPNIDLSRVNGTQLEAASGFDSREPCWAVFAGSSDEFIQLACSNWTYATRPMQQTVVTQFNLVCERRIWVPWLESVFLLSVAIGFLMASIGDTIGRKKLFLGLALFQIVTSLITPFTHTVEFHLILRCLRGLCPGLAYIGINILSELVPIHRRAAYGNVYWLLFSVGYVTCAGMAYLTRDWVQLRLWMCVFFTGYITFPFILCESPRWLCLQGRPEEATRILKRESEAMRRNLLSDQSNDQRSVRRKDSFLNLFTYRNLRLRLFIFCFVHVAITTAYLGLITNNAFATDNIFLNVVLMGLSEMPSGIAAWLVSEYSGRRLSITLLLALTVVSVGLTELGAFIHPVFRAVMAIGGKFFLSVAYCVIDLYVFEIFPTSTRTSSFFFVNTVASLFGALAPFINNLTRFSQFGPTLIYCAITALGAVLVFALLPETRDCPLAQTLAESERLVRGNERDWSAEMKRNKLELNTIVLPFDFLQPLQLASKISVGISPQTVAPETYCFVSRSFHCSYWRKFKFLVVQSMYFHTHTNTNMCVLP</sequence>
<dbReference type="Proteomes" id="UP000272942">
    <property type="component" value="Unassembled WGS sequence"/>
</dbReference>
<name>A0A183ATJ5_9TREM</name>
<evidence type="ECO:0000256" key="2">
    <source>
        <dbReference type="ARBA" id="ARBA00022692"/>
    </source>
</evidence>
<organism evidence="9">
    <name type="scientific">Echinostoma caproni</name>
    <dbReference type="NCBI Taxonomy" id="27848"/>
    <lineage>
        <taxon>Eukaryota</taxon>
        <taxon>Metazoa</taxon>
        <taxon>Spiralia</taxon>
        <taxon>Lophotrochozoa</taxon>
        <taxon>Platyhelminthes</taxon>
        <taxon>Trematoda</taxon>
        <taxon>Digenea</taxon>
        <taxon>Plagiorchiida</taxon>
        <taxon>Echinostomata</taxon>
        <taxon>Echinostomatoidea</taxon>
        <taxon>Echinostomatidae</taxon>
        <taxon>Echinostoma</taxon>
    </lineage>
</organism>
<dbReference type="InterPro" id="IPR036259">
    <property type="entry name" value="MFS_trans_sf"/>
</dbReference>
<evidence type="ECO:0000313" key="9">
    <source>
        <dbReference type="WBParaSite" id="ECPE_0001031201-mRNA-1"/>
    </source>
</evidence>
<dbReference type="WBParaSite" id="ECPE_0001031201-mRNA-1">
    <property type="protein sequence ID" value="ECPE_0001031201-mRNA-1"/>
    <property type="gene ID" value="ECPE_0001031201"/>
</dbReference>
<feature type="domain" description="Major facilitator superfamily (MFS) profile" evidence="6">
    <location>
        <begin position="41"/>
        <end position="520"/>
    </location>
</feature>
<evidence type="ECO:0000313" key="8">
    <source>
        <dbReference type="Proteomes" id="UP000272942"/>
    </source>
</evidence>
<evidence type="ECO:0000256" key="3">
    <source>
        <dbReference type="ARBA" id="ARBA00022989"/>
    </source>
</evidence>
<protein>
    <submittedName>
        <fullName evidence="9">MFS domain-containing protein</fullName>
    </submittedName>
</protein>
<feature type="transmembrane region" description="Helical" evidence="5">
    <location>
        <begin position="186"/>
        <end position="205"/>
    </location>
</feature>
<feature type="transmembrane region" description="Helical" evidence="5">
    <location>
        <begin position="155"/>
        <end position="174"/>
    </location>
</feature>
<keyword evidence="4 5" id="KW-0472">Membrane</keyword>
<gene>
    <name evidence="7" type="ORF">ECPE_LOCUS10280</name>
</gene>
<dbReference type="InterPro" id="IPR020846">
    <property type="entry name" value="MFS_dom"/>
</dbReference>
<evidence type="ECO:0000256" key="4">
    <source>
        <dbReference type="ARBA" id="ARBA00023136"/>
    </source>
</evidence>
<dbReference type="InterPro" id="IPR005828">
    <property type="entry name" value="MFS_sugar_transport-like"/>
</dbReference>
<comment type="subcellular location">
    <subcellularLocation>
        <location evidence="1">Membrane</location>
        <topology evidence="1">Multi-pass membrane protein</topology>
    </subcellularLocation>
</comment>
<evidence type="ECO:0000259" key="6">
    <source>
        <dbReference type="PROSITE" id="PS50850"/>
    </source>
</evidence>
<feature type="transmembrane region" description="Helical" evidence="5">
    <location>
        <begin position="435"/>
        <end position="457"/>
    </location>
</feature>
<evidence type="ECO:0000313" key="7">
    <source>
        <dbReference type="EMBL" id="VDP86810.1"/>
    </source>
</evidence>